<protein>
    <recommendedName>
        <fullName evidence="1">Sulfatase N-terminal domain-containing protein</fullName>
    </recommendedName>
</protein>
<evidence type="ECO:0000313" key="2">
    <source>
        <dbReference type="EMBL" id="AIF70358.1"/>
    </source>
</evidence>
<reference evidence="2 3" key="2">
    <citation type="journal article" date="2015" name="Genome Announc.">
        <title>Complete Genome Sequence of Hyperthermophilic Piezophilic Archaeon Palaeococcus pacificus DY20341T, Isolated from Deep-Sea Hydrothermal Sediments.</title>
        <authorList>
            <person name="Zeng X."/>
            <person name="Jebbar M."/>
            <person name="Shao Z."/>
        </authorList>
    </citation>
    <scope>NUCLEOTIDE SEQUENCE [LARGE SCALE GENOMIC DNA]</scope>
    <source>
        <strain evidence="2 3">DY20341</strain>
    </source>
</reference>
<dbReference type="InterPro" id="IPR017850">
    <property type="entry name" value="Alkaline_phosphatase_core_sf"/>
</dbReference>
<reference evidence="3" key="1">
    <citation type="submission" date="2013-06" db="EMBL/GenBank/DDBJ databases">
        <title>Complete Genome Sequence of Hyperthermophilic Palaeococcus pacificus DY20341T, Isolated from a Deep-Sea Hydrothermal Sediments.</title>
        <authorList>
            <person name="Zeng X."/>
            <person name="Shao Z."/>
        </authorList>
    </citation>
    <scope>NUCLEOTIDE SEQUENCE [LARGE SCALE GENOMIC DNA]</scope>
    <source>
        <strain evidence="3">DY20341</strain>
    </source>
</reference>
<sequence>MKNPHIVFIVLDTLRDDYGNIIRESLSELGFISYNKVITPSPWTLPAHASIFSGLYPLLHGAHETKDRKNFQVKFNGPNSLLSYLIEQEYETYLLSANMFVRPEFGFSQFEKFWDIYPSQPSSILTKKERNIVFKTWVECNSSKLRLIKRLAGSGRYKLLLKLPFNFLWIRIQHYYRRYFRKWPIEKGSKKAVNILRGLNFKEPTFVFLNLMEVHHPLFLNPPISFYLNFKEKGIDEKLLNLWRQKY</sequence>
<dbReference type="SUPFAM" id="SSF53649">
    <property type="entry name" value="Alkaline phosphatase-like"/>
    <property type="match status" value="1"/>
</dbReference>
<dbReference type="HOGENOM" id="CLU_1122652_0_0_2"/>
<feature type="domain" description="Sulfatase N-terminal" evidence="1">
    <location>
        <begin position="4"/>
        <end position="220"/>
    </location>
</feature>
<proteinExistence type="predicted"/>
<name>A0A075M0Q8_9EURY</name>
<keyword evidence="3" id="KW-1185">Reference proteome</keyword>
<dbReference type="InterPro" id="IPR000917">
    <property type="entry name" value="Sulfatase_N"/>
</dbReference>
<organism evidence="2 3">
    <name type="scientific">Palaeococcus pacificus DY20341</name>
    <dbReference type="NCBI Taxonomy" id="1343739"/>
    <lineage>
        <taxon>Archaea</taxon>
        <taxon>Methanobacteriati</taxon>
        <taxon>Methanobacteriota</taxon>
        <taxon>Thermococci</taxon>
        <taxon>Thermococcales</taxon>
        <taxon>Thermococcaceae</taxon>
        <taxon>Palaeococcus</taxon>
    </lineage>
</organism>
<dbReference type="EMBL" id="CP006019">
    <property type="protein sequence ID" value="AIF70358.1"/>
    <property type="molecule type" value="Genomic_DNA"/>
</dbReference>
<accession>A0A075M0Q8</accession>
<dbReference type="Pfam" id="PF00884">
    <property type="entry name" value="Sulfatase"/>
    <property type="match status" value="1"/>
</dbReference>
<dbReference type="Gene3D" id="3.40.720.10">
    <property type="entry name" value="Alkaline Phosphatase, subunit A"/>
    <property type="match status" value="1"/>
</dbReference>
<dbReference type="eggNOG" id="arCOG02787">
    <property type="taxonomic scope" value="Archaea"/>
</dbReference>
<dbReference type="KEGG" id="ppac:PAP_09920"/>
<dbReference type="AlphaFoldDB" id="A0A075M0Q8"/>
<gene>
    <name evidence="2" type="ORF">PAP_09920</name>
</gene>
<evidence type="ECO:0000313" key="3">
    <source>
        <dbReference type="Proteomes" id="UP000027981"/>
    </source>
</evidence>
<evidence type="ECO:0000259" key="1">
    <source>
        <dbReference type="Pfam" id="PF00884"/>
    </source>
</evidence>
<dbReference type="STRING" id="1343739.PAP_09920"/>
<dbReference type="Proteomes" id="UP000027981">
    <property type="component" value="Chromosome"/>
</dbReference>